<dbReference type="EMBL" id="CAKMRJ010002223">
    <property type="protein sequence ID" value="CAH1427190.1"/>
    <property type="molecule type" value="Genomic_DNA"/>
</dbReference>
<gene>
    <name evidence="1" type="ORF">LVIROSA_LOCUS14219</name>
</gene>
<accession>A0AAU9MLM4</accession>
<evidence type="ECO:0000313" key="1">
    <source>
        <dbReference type="EMBL" id="CAH1427190.1"/>
    </source>
</evidence>
<sequence>MKLQIFDLSRSFQTSYSIQSWLLYNVALYSRAQSVLLLTVIPHFTNQFSRARRLAILISHGCLFHPWS</sequence>
<protein>
    <submittedName>
        <fullName evidence="1">Uncharacterized protein</fullName>
    </submittedName>
</protein>
<dbReference type="AlphaFoldDB" id="A0AAU9MLM4"/>
<evidence type="ECO:0000313" key="2">
    <source>
        <dbReference type="Proteomes" id="UP001157418"/>
    </source>
</evidence>
<keyword evidence="2" id="KW-1185">Reference proteome</keyword>
<comment type="caution">
    <text evidence="1">The sequence shown here is derived from an EMBL/GenBank/DDBJ whole genome shotgun (WGS) entry which is preliminary data.</text>
</comment>
<organism evidence="1 2">
    <name type="scientific">Lactuca virosa</name>
    <dbReference type="NCBI Taxonomy" id="75947"/>
    <lineage>
        <taxon>Eukaryota</taxon>
        <taxon>Viridiplantae</taxon>
        <taxon>Streptophyta</taxon>
        <taxon>Embryophyta</taxon>
        <taxon>Tracheophyta</taxon>
        <taxon>Spermatophyta</taxon>
        <taxon>Magnoliopsida</taxon>
        <taxon>eudicotyledons</taxon>
        <taxon>Gunneridae</taxon>
        <taxon>Pentapetalae</taxon>
        <taxon>asterids</taxon>
        <taxon>campanulids</taxon>
        <taxon>Asterales</taxon>
        <taxon>Asteraceae</taxon>
        <taxon>Cichorioideae</taxon>
        <taxon>Cichorieae</taxon>
        <taxon>Lactucinae</taxon>
        <taxon>Lactuca</taxon>
    </lineage>
</organism>
<reference evidence="1 2" key="1">
    <citation type="submission" date="2022-01" db="EMBL/GenBank/DDBJ databases">
        <authorList>
            <person name="Xiong W."/>
            <person name="Schranz E."/>
        </authorList>
    </citation>
    <scope>NUCLEOTIDE SEQUENCE [LARGE SCALE GENOMIC DNA]</scope>
</reference>
<dbReference type="Proteomes" id="UP001157418">
    <property type="component" value="Unassembled WGS sequence"/>
</dbReference>
<name>A0AAU9MLM4_9ASTR</name>
<proteinExistence type="predicted"/>